<dbReference type="Pfam" id="PF18146">
    <property type="entry name" value="CinA_KH"/>
    <property type="match status" value="1"/>
</dbReference>
<dbReference type="SUPFAM" id="SSF53218">
    <property type="entry name" value="Molybdenum cofactor biosynthesis proteins"/>
    <property type="match status" value="1"/>
</dbReference>
<dbReference type="SUPFAM" id="SSF142433">
    <property type="entry name" value="CinA-like"/>
    <property type="match status" value="1"/>
</dbReference>
<dbReference type="InterPro" id="IPR008135">
    <property type="entry name" value="Competence-induced_CinA"/>
</dbReference>
<evidence type="ECO:0000313" key="3">
    <source>
        <dbReference type="EMBL" id="MCU7693717.1"/>
    </source>
</evidence>
<dbReference type="PANTHER" id="PTHR13939">
    <property type="entry name" value="NICOTINAMIDE-NUCLEOTIDE AMIDOHYDROLASE PNCC"/>
    <property type="match status" value="1"/>
</dbReference>
<dbReference type="RefSeq" id="WP_263037204.1">
    <property type="nucleotide sequence ID" value="NZ_JAOTPL010000004.1"/>
</dbReference>
<dbReference type="AlphaFoldDB" id="A0AAE3LJG6"/>
<dbReference type="NCBIfam" id="TIGR00200">
    <property type="entry name" value="cinA_nterm"/>
    <property type="match status" value="1"/>
</dbReference>
<dbReference type="EMBL" id="JAOTPL010000004">
    <property type="protein sequence ID" value="MCU7693717.1"/>
    <property type="molecule type" value="Genomic_DNA"/>
</dbReference>
<sequence length="416" mass="46077">MKNKIYASIITIGDELLIGQVIDTNSAFIAAQLNKIGVWMRHRVAVGDQWDDIWEALDDSARVSDIILITGGLGPTADDITKPLLNSYFGGKMVVDEQTLQHVKNIFQSTNRPLLESNYKQAEVPDVCKVIPNKNGTAPGMLFEKNGKIFVSMPGVPHEMQAIMQEYVIPLIREKYELPVIFHKTLTTLGIGESFLSERLKDFEAALPGNIKLAYLPNVRSVRLRLTATGEDAAETQCLLDTQFENLRHTIEDVVVTLDDKTLDQTIAELLKQRKKTLSTAESCTGGALAAMFTENAGASQFFSGSVVCYSNDIKKQVLHISPEDIATYGVVSKEVATQMAANVRELMQTDYTIATTGILGPDGIEGKRVGTVWIAVANNKKVMAEEFSFQYNRQRNKEAAIKFGLNMLRKLILED</sequence>
<dbReference type="Gene3D" id="3.40.980.10">
    <property type="entry name" value="MoaB/Mog-like domain"/>
    <property type="match status" value="1"/>
</dbReference>
<name>A0AAE3LJG6_9BACT</name>
<evidence type="ECO:0000313" key="4">
    <source>
        <dbReference type="Proteomes" id="UP001209317"/>
    </source>
</evidence>
<organism evidence="3 4">
    <name type="scientific">Haoranjiania flava</name>
    <dbReference type="NCBI Taxonomy" id="1856322"/>
    <lineage>
        <taxon>Bacteria</taxon>
        <taxon>Pseudomonadati</taxon>
        <taxon>Bacteroidota</taxon>
        <taxon>Chitinophagia</taxon>
        <taxon>Chitinophagales</taxon>
        <taxon>Chitinophagaceae</taxon>
        <taxon>Haoranjiania</taxon>
    </lineage>
</organism>
<dbReference type="InterPro" id="IPR008136">
    <property type="entry name" value="CinA_C"/>
</dbReference>
<dbReference type="CDD" id="cd00885">
    <property type="entry name" value="cinA"/>
    <property type="match status" value="1"/>
</dbReference>
<evidence type="ECO:0000256" key="1">
    <source>
        <dbReference type="HAMAP-Rule" id="MF_00226"/>
    </source>
</evidence>
<proteinExistence type="inferred from homology"/>
<dbReference type="InterPro" id="IPR001453">
    <property type="entry name" value="MoaB/Mog_dom"/>
</dbReference>
<dbReference type="InterPro" id="IPR036653">
    <property type="entry name" value="CinA-like_C"/>
</dbReference>
<comment type="caution">
    <text evidence="3">The sequence shown here is derived from an EMBL/GenBank/DDBJ whole genome shotgun (WGS) entry which is preliminary data.</text>
</comment>
<gene>
    <name evidence="3" type="ORF">OD355_04205</name>
</gene>
<dbReference type="InterPro" id="IPR041424">
    <property type="entry name" value="CinA_KH"/>
</dbReference>
<feature type="domain" description="MoaB/Mog" evidence="2">
    <location>
        <begin position="8"/>
        <end position="174"/>
    </location>
</feature>
<keyword evidence="4" id="KW-1185">Reference proteome</keyword>
<dbReference type="Proteomes" id="UP001209317">
    <property type="component" value="Unassembled WGS sequence"/>
</dbReference>
<dbReference type="PANTHER" id="PTHR13939:SF0">
    <property type="entry name" value="NMN AMIDOHYDROLASE-LIKE PROTEIN YFAY"/>
    <property type="match status" value="1"/>
</dbReference>
<dbReference type="PIRSF" id="PIRSF006728">
    <property type="entry name" value="CinA"/>
    <property type="match status" value="1"/>
</dbReference>
<dbReference type="Pfam" id="PF02464">
    <property type="entry name" value="CinA"/>
    <property type="match status" value="1"/>
</dbReference>
<dbReference type="Gene3D" id="3.90.950.20">
    <property type="entry name" value="CinA-like"/>
    <property type="match status" value="1"/>
</dbReference>
<reference evidence="3" key="1">
    <citation type="submission" date="2022-10" db="EMBL/GenBank/DDBJ databases">
        <authorList>
            <person name="Kim H.S."/>
            <person name="Kim J.-S."/>
            <person name="Suh M.K."/>
            <person name="Eom M.K."/>
            <person name="Lee J.-S."/>
        </authorList>
    </citation>
    <scope>NUCLEOTIDE SEQUENCE</scope>
    <source>
        <strain evidence="3">LIP-5</strain>
    </source>
</reference>
<accession>A0AAE3LJG6</accession>
<dbReference type="Gene3D" id="3.30.70.2860">
    <property type="match status" value="1"/>
</dbReference>
<comment type="similarity">
    <text evidence="1">Belongs to the CinA family.</text>
</comment>
<evidence type="ECO:0000259" key="2">
    <source>
        <dbReference type="SMART" id="SM00852"/>
    </source>
</evidence>
<dbReference type="SMART" id="SM00852">
    <property type="entry name" value="MoCF_biosynth"/>
    <property type="match status" value="1"/>
</dbReference>
<dbReference type="Pfam" id="PF00994">
    <property type="entry name" value="MoCF_biosynth"/>
    <property type="match status" value="1"/>
</dbReference>
<dbReference type="HAMAP" id="MF_00226_B">
    <property type="entry name" value="CinA_B"/>
    <property type="match status" value="1"/>
</dbReference>
<dbReference type="InterPro" id="IPR036425">
    <property type="entry name" value="MoaB/Mog-like_dom_sf"/>
</dbReference>
<dbReference type="InterPro" id="IPR050101">
    <property type="entry name" value="CinA"/>
</dbReference>
<dbReference type="NCBIfam" id="NF001813">
    <property type="entry name" value="PRK00549.1"/>
    <property type="match status" value="1"/>
</dbReference>
<dbReference type="NCBIfam" id="TIGR00199">
    <property type="entry name" value="PncC_domain"/>
    <property type="match status" value="1"/>
</dbReference>
<protein>
    <recommendedName>
        <fullName evidence="1">CinA-like protein</fullName>
    </recommendedName>
</protein>